<name>A0AAN6F2W2_EXODE</name>
<sequence length="258" mass="29711">MTTLQSPSILLQPIDKWTPEHLDFLQVDDGQPFMFLSNITVETDQADDEFLGYFLIPTQDVLNFLHHRSRNRTNPFRLTFSYLHRVLDVADDPRPQMGLIESLLEVLLSFSPRRTRLVTKRAESLKFGSLRIKCDGLFKQDQWTLVPVATFLVLKGSGDNKIRETQQILAQAILAFAQQPEMDEFIGFVVCSTGTALYLAGAHITRGYIESLRKYQRPSLRFQVCRSATYDLKIPDGRKDVAMLLLRMLKYLDERKLP</sequence>
<gene>
    <name evidence="1" type="ORF">HRR80_000993</name>
</gene>
<accession>A0AAN6F2W2</accession>
<protein>
    <submittedName>
        <fullName evidence="1">Uncharacterized protein</fullName>
    </submittedName>
</protein>
<dbReference type="AlphaFoldDB" id="A0AAN6F2W2"/>
<dbReference type="EMBL" id="JAJGCB010000001">
    <property type="protein sequence ID" value="KAJ8996262.1"/>
    <property type="molecule type" value="Genomic_DNA"/>
</dbReference>
<dbReference type="Proteomes" id="UP001161757">
    <property type="component" value="Unassembled WGS sequence"/>
</dbReference>
<evidence type="ECO:0000313" key="1">
    <source>
        <dbReference type="EMBL" id="KAJ8996262.1"/>
    </source>
</evidence>
<reference evidence="1" key="1">
    <citation type="submission" date="2023-01" db="EMBL/GenBank/DDBJ databases">
        <title>Exophiala dermititidis isolated from Cystic Fibrosis Patient.</title>
        <authorList>
            <person name="Kurbessoian T."/>
            <person name="Crocker A."/>
            <person name="Murante D."/>
            <person name="Hogan D.A."/>
            <person name="Stajich J.E."/>
        </authorList>
    </citation>
    <scope>NUCLEOTIDE SEQUENCE</scope>
    <source>
        <strain evidence="1">Ex8</strain>
    </source>
</reference>
<comment type="caution">
    <text evidence="1">The sequence shown here is derived from an EMBL/GenBank/DDBJ whole genome shotgun (WGS) entry which is preliminary data.</text>
</comment>
<evidence type="ECO:0000313" key="2">
    <source>
        <dbReference type="Proteomes" id="UP001161757"/>
    </source>
</evidence>
<proteinExistence type="predicted"/>
<organism evidence="1 2">
    <name type="scientific">Exophiala dermatitidis</name>
    <name type="common">Black yeast-like fungus</name>
    <name type="synonym">Wangiella dermatitidis</name>
    <dbReference type="NCBI Taxonomy" id="5970"/>
    <lineage>
        <taxon>Eukaryota</taxon>
        <taxon>Fungi</taxon>
        <taxon>Dikarya</taxon>
        <taxon>Ascomycota</taxon>
        <taxon>Pezizomycotina</taxon>
        <taxon>Eurotiomycetes</taxon>
        <taxon>Chaetothyriomycetidae</taxon>
        <taxon>Chaetothyriales</taxon>
        <taxon>Herpotrichiellaceae</taxon>
        <taxon>Exophiala</taxon>
    </lineage>
</organism>